<dbReference type="EMBL" id="DS113190">
    <property type="protein sequence ID" value="EAY21444.1"/>
    <property type="molecule type" value="Genomic_DNA"/>
</dbReference>
<dbReference type="RefSeq" id="XP_001582430.1">
    <property type="nucleotide sequence ID" value="XM_001582380.1"/>
</dbReference>
<protein>
    <submittedName>
        <fullName evidence="2">Uncharacterized protein</fullName>
    </submittedName>
</protein>
<proteinExistence type="predicted"/>
<dbReference type="SMR" id="A2DDR8"/>
<dbReference type="VEuPathDB" id="TrichDB:TVAG_198830"/>
<dbReference type="Proteomes" id="UP000001542">
    <property type="component" value="Unassembled WGS sequence"/>
</dbReference>
<organism evidence="2 3">
    <name type="scientific">Trichomonas vaginalis (strain ATCC PRA-98 / G3)</name>
    <dbReference type="NCBI Taxonomy" id="412133"/>
    <lineage>
        <taxon>Eukaryota</taxon>
        <taxon>Metamonada</taxon>
        <taxon>Parabasalia</taxon>
        <taxon>Trichomonadida</taxon>
        <taxon>Trichomonadidae</taxon>
        <taxon>Trichomonas</taxon>
    </lineage>
</organism>
<reference evidence="2" key="2">
    <citation type="journal article" date="2007" name="Science">
        <title>Draft genome sequence of the sexually transmitted pathogen Trichomonas vaginalis.</title>
        <authorList>
            <person name="Carlton J.M."/>
            <person name="Hirt R.P."/>
            <person name="Silva J.C."/>
            <person name="Delcher A.L."/>
            <person name="Schatz M."/>
            <person name="Zhao Q."/>
            <person name="Wortman J.R."/>
            <person name="Bidwell S.L."/>
            <person name="Alsmark U.C.M."/>
            <person name="Besteiro S."/>
            <person name="Sicheritz-Ponten T."/>
            <person name="Noel C.J."/>
            <person name="Dacks J.B."/>
            <person name="Foster P.G."/>
            <person name="Simillion C."/>
            <person name="Van de Peer Y."/>
            <person name="Miranda-Saavedra D."/>
            <person name="Barton G.J."/>
            <person name="Westrop G.D."/>
            <person name="Mueller S."/>
            <person name="Dessi D."/>
            <person name="Fiori P.L."/>
            <person name="Ren Q."/>
            <person name="Paulsen I."/>
            <person name="Zhang H."/>
            <person name="Bastida-Corcuera F.D."/>
            <person name="Simoes-Barbosa A."/>
            <person name="Brown M.T."/>
            <person name="Hayes R.D."/>
            <person name="Mukherjee M."/>
            <person name="Okumura C.Y."/>
            <person name="Schneider R."/>
            <person name="Smith A.J."/>
            <person name="Vanacova S."/>
            <person name="Villalvazo M."/>
            <person name="Haas B.J."/>
            <person name="Pertea M."/>
            <person name="Feldblyum T.V."/>
            <person name="Utterback T.R."/>
            <person name="Shu C.L."/>
            <person name="Osoegawa K."/>
            <person name="de Jong P.J."/>
            <person name="Hrdy I."/>
            <person name="Horvathova L."/>
            <person name="Zubacova Z."/>
            <person name="Dolezal P."/>
            <person name="Malik S.B."/>
            <person name="Logsdon J.M. Jr."/>
            <person name="Henze K."/>
            <person name="Gupta A."/>
            <person name="Wang C.C."/>
            <person name="Dunne R.L."/>
            <person name="Upcroft J.A."/>
            <person name="Upcroft P."/>
            <person name="White O."/>
            <person name="Salzberg S.L."/>
            <person name="Tang P."/>
            <person name="Chiu C.-H."/>
            <person name="Lee Y.-S."/>
            <person name="Embley T.M."/>
            <person name="Coombs G.H."/>
            <person name="Mottram J.C."/>
            <person name="Tachezy J."/>
            <person name="Fraser-Liggett C.M."/>
            <person name="Johnson P.J."/>
        </authorList>
    </citation>
    <scope>NUCLEOTIDE SEQUENCE [LARGE SCALE GENOMIC DNA]</scope>
    <source>
        <strain evidence="2">G3</strain>
    </source>
</reference>
<feature type="compositionally biased region" description="Polar residues" evidence="1">
    <location>
        <begin position="96"/>
        <end position="107"/>
    </location>
</feature>
<name>A2DDR8_TRIV3</name>
<reference evidence="2" key="1">
    <citation type="submission" date="2006-10" db="EMBL/GenBank/DDBJ databases">
        <authorList>
            <person name="Amadeo P."/>
            <person name="Zhao Q."/>
            <person name="Wortman J."/>
            <person name="Fraser-Liggett C."/>
            <person name="Carlton J."/>
        </authorList>
    </citation>
    <scope>NUCLEOTIDE SEQUENCE</scope>
    <source>
        <strain evidence="2">G3</strain>
    </source>
</reference>
<sequence>MEEEIRNPEDVRNEIEEQMNEAIKLTMATMGLELDDQEAINMVKTALRNKLKEIIGTVAFHSNGDQNSANVLKLKYLKLALAERDIKVDRPDYIVEQQQSQSKAMNTRNRKSSNK</sequence>
<feature type="region of interest" description="Disordered" evidence="1">
    <location>
        <begin position="96"/>
        <end position="115"/>
    </location>
</feature>
<dbReference type="VEuPathDB" id="TrichDB:TVAGG3_0999270"/>
<dbReference type="OrthoDB" id="10561704at2759"/>
<dbReference type="AlphaFoldDB" id="A2DDR8"/>
<evidence type="ECO:0000256" key="1">
    <source>
        <dbReference type="SAM" id="MobiDB-lite"/>
    </source>
</evidence>
<gene>
    <name evidence="2" type="ORF">TVAG_198830</name>
</gene>
<dbReference type="InParanoid" id="A2DDR8"/>
<evidence type="ECO:0000313" key="2">
    <source>
        <dbReference type="EMBL" id="EAY21444.1"/>
    </source>
</evidence>
<dbReference type="KEGG" id="tva:75681891"/>
<keyword evidence="3" id="KW-1185">Reference proteome</keyword>
<evidence type="ECO:0000313" key="3">
    <source>
        <dbReference type="Proteomes" id="UP000001542"/>
    </source>
</evidence>
<accession>A2DDR8</accession>